<keyword evidence="2" id="KW-1185">Reference proteome</keyword>
<gene>
    <name evidence="1" type="ORF">Pfra01_001116200</name>
</gene>
<name>A0A9W6XGC2_9STRA</name>
<comment type="caution">
    <text evidence="1">The sequence shown here is derived from an EMBL/GenBank/DDBJ whole genome shotgun (WGS) entry which is preliminary data.</text>
</comment>
<dbReference type="SUPFAM" id="SSF53098">
    <property type="entry name" value="Ribonuclease H-like"/>
    <property type="match status" value="1"/>
</dbReference>
<protein>
    <submittedName>
        <fullName evidence="1">Unnamed protein product</fullName>
    </submittedName>
</protein>
<dbReference type="InterPro" id="IPR012337">
    <property type="entry name" value="RNaseH-like_sf"/>
</dbReference>
<dbReference type="Gene3D" id="3.30.420.10">
    <property type="entry name" value="Ribonuclease H-like superfamily/Ribonuclease H"/>
    <property type="match status" value="1"/>
</dbReference>
<reference evidence="1" key="1">
    <citation type="submission" date="2023-04" db="EMBL/GenBank/DDBJ databases">
        <title>Phytophthora fragariaefolia NBRC 109709.</title>
        <authorList>
            <person name="Ichikawa N."/>
            <person name="Sato H."/>
            <person name="Tonouchi N."/>
        </authorList>
    </citation>
    <scope>NUCLEOTIDE SEQUENCE</scope>
    <source>
        <strain evidence="1">NBRC 109709</strain>
    </source>
</reference>
<evidence type="ECO:0000313" key="2">
    <source>
        <dbReference type="Proteomes" id="UP001165121"/>
    </source>
</evidence>
<proteinExistence type="predicted"/>
<organism evidence="1 2">
    <name type="scientific">Phytophthora fragariaefolia</name>
    <dbReference type="NCBI Taxonomy" id="1490495"/>
    <lineage>
        <taxon>Eukaryota</taxon>
        <taxon>Sar</taxon>
        <taxon>Stramenopiles</taxon>
        <taxon>Oomycota</taxon>
        <taxon>Peronosporomycetes</taxon>
        <taxon>Peronosporales</taxon>
        <taxon>Peronosporaceae</taxon>
        <taxon>Phytophthora</taxon>
    </lineage>
</organism>
<dbReference type="OrthoDB" id="6745242at2759"/>
<accession>A0A9W6XGC2</accession>
<dbReference type="InterPro" id="IPR036397">
    <property type="entry name" value="RNaseH_sf"/>
</dbReference>
<sequence length="201" mass="22272">MLVRSSTTASTKKYALVVKDDSSGFFKLHPTVTADAPACASASLGWFKRFGVVKQWGSDQGTHFRNEVMKILARTLDSLGGRAPLTAFTGLPPTTPLTVVFSDDHEVEMSAAVLQRSEEQHLTQMAEVLEAMHRDVAETSDRRRMQARARRASKSKPPIFSVGDFVLAAMVTQHASKLVINWQEPKRIVRAISDWVFEGRA</sequence>
<dbReference type="Proteomes" id="UP001165121">
    <property type="component" value="Unassembled WGS sequence"/>
</dbReference>
<dbReference type="EMBL" id="BSXT01001094">
    <property type="protein sequence ID" value="GMF38551.1"/>
    <property type="molecule type" value="Genomic_DNA"/>
</dbReference>
<dbReference type="AlphaFoldDB" id="A0A9W6XGC2"/>
<dbReference type="GO" id="GO:0003676">
    <property type="term" value="F:nucleic acid binding"/>
    <property type="evidence" value="ECO:0007669"/>
    <property type="project" value="InterPro"/>
</dbReference>
<evidence type="ECO:0000313" key="1">
    <source>
        <dbReference type="EMBL" id="GMF38551.1"/>
    </source>
</evidence>